<evidence type="ECO:0000313" key="3">
    <source>
        <dbReference type="Proteomes" id="UP000015106"/>
    </source>
</evidence>
<feature type="chain" id="PRO_5035763854" evidence="1">
    <location>
        <begin position="27"/>
        <end position="49"/>
    </location>
</feature>
<dbReference type="EnsemblPlants" id="TuG1812G0700003203.01.T01">
    <property type="protein sequence ID" value="TuG1812G0700003203.01.T01.cds248086"/>
    <property type="gene ID" value="TuG1812G0700003203.01"/>
</dbReference>
<dbReference type="AlphaFoldDB" id="A0A8R7R345"/>
<reference evidence="2" key="3">
    <citation type="submission" date="2022-06" db="UniProtKB">
        <authorList>
            <consortium name="EnsemblPlants"/>
        </authorList>
    </citation>
    <scope>IDENTIFICATION</scope>
</reference>
<evidence type="ECO:0000256" key="1">
    <source>
        <dbReference type="SAM" id="SignalP"/>
    </source>
</evidence>
<name>A0A8R7R345_TRIUA</name>
<reference evidence="3" key="1">
    <citation type="journal article" date="2013" name="Nature">
        <title>Draft genome of the wheat A-genome progenitor Triticum urartu.</title>
        <authorList>
            <person name="Ling H.Q."/>
            <person name="Zhao S."/>
            <person name="Liu D."/>
            <person name="Wang J."/>
            <person name="Sun H."/>
            <person name="Zhang C."/>
            <person name="Fan H."/>
            <person name="Li D."/>
            <person name="Dong L."/>
            <person name="Tao Y."/>
            <person name="Gao C."/>
            <person name="Wu H."/>
            <person name="Li Y."/>
            <person name="Cui Y."/>
            <person name="Guo X."/>
            <person name="Zheng S."/>
            <person name="Wang B."/>
            <person name="Yu K."/>
            <person name="Liang Q."/>
            <person name="Yang W."/>
            <person name="Lou X."/>
            <person name="Chen J."/>
            <person name="Feng M."/>
            <person name="Jian J."/>
            <person name="Zhang X."/>
            <person name="Luo G."/>
            <person name="Jiang Y."/>
            <person name="Liu J."/>
            <person name="Wang Z."/>
            <person name="Sha Y."/>
            <person name="Zhang B."/>
            <person name="Wu H."/>
            <person name="Tang D."/>
            <person name="Shen Q."/>
            <person name="Xue P."/>
            <person name="Zou S."/>
            <person name="Wang X."/>
            <person name="Liu X."/>
            <person name="Wang F."/>
            <person name="Yang Y."/>
            <person name="An X."/>
            <person name="Dong Z."/>
            <person name="Zhang K."/>
            <person name="Zhang X."/>
            <person name="Luo M.C."/>
            <person name="Dvorak J."/>
            <person name="Tong Y."/>
            <person name="Wang J."/>
            <person name="Yang H."/>
            <person name="Li Z."/>
            <person name="Wang D."/>
            <person name="Zhang A."/>
            <person name="Wang J."/>
        </authorList>
    </citation>
    <scope>NUCLEOTIDE SEQUENCE</scope>
    <source>
        <strain evidence="3">cv. G1812</strain>
    </source>
</reference>
<keyword evidence="3" id="KW-1185">Reference proteome</keyword>
<protein>
    <submittedName>
        <fullName evidence="2">Uncharacterized protein</fullName>
    </submittedName>
</protein>
<organism evidence="2 3">
    <name type="scientific">Triticum urartu</name>
    <name type="common">Red wild einkorn</name>
    <name type="synonym">Crithodium urartu</name>
    <dbReference type="NCBI Taxonomy" id="4572"/>
    <lineage>
        <taxon>Eukaryota</taxon>
        <taxon>Viridiplantae</taxon>
        <taxon>Streptophyta</taxon>
        <taxon>Embryophyta</taxon>
        <taxon>Tracheophyta</taxon>
        <taxon>Spermatophyta</taxon>
        <taxon>Magnoliopsida</taxon>
        <taxon>Liliopsida</taxon>
        <taxon>Poales</taxon>
        <taxon>Poaceae</taxon>
        <taxon>BOP clade</taxon>
        <taxon>Pooideae</taxon>
        <taxon>Triticodae</taxon>
        <taxon>Triticeae</taxon>
        <taxon>Triticinae</taxon>
        <taxon>Triticum</taxon>
    </lineage>
</organism>
<sequence>MMSPSSPPHVRRILLSFHFCWGPVVAVANITTERPAALFFASRETRCCI</sequence>
<reference evidence="2" key="2">
    <citation type="submission" date="2018-03" db="EMBL/GenBank/DDBJ databases">
        <title>The Triticum urartu genome reveals the dynamic nature of wheat genome evolution.</title>
        <authorList>
            <person name="Ling H."/>
            <person name="Ma B."/>
            <person name="Shi X."/>
            <person name="Liu H."/>
            <person name="Dong L."/>
            <person name="Sun H."/>
            <person name="Cao Y."/>
            <person name="Gao Q."/>
            <person name="Zheng S."/>
            <person name="Li Y."/>
            <person name="Yu Y."/>
            <person name="Du H."/>
            <person name="Qi M."/>
            <person name="Li Y."/>
            <person name="Yu H."/>
            <person name="Cui Y."/>
            <person name="Wang N."/>
            <person name="Chen C."/>
            <person name="Wu H."/>
            <person name="Zhao Y."/>
            <person name="Zhang J."/>
            <person name="Li Y."/>
            <person name="Zhou W."/>
            <person name="Zhang B."/>
            <person name="Hu W."/>
            <person name="Eijk M."/>
            <person name="Tang J."/>
            <person name="Witsenboer H."/>
            <person name="Zhao S."/>
            <person name="Li Z."/>
            <person name="Zhang A."/>
            <person name="Wang D."/>
            <person name="Liang C."/>
        </authorList>
    </citation>
    <scope>NUCLEOTIDE SEQUENCE [LARGE SCALE GENOMIC DNA]</scope>
    <source>
        <strain evidence="2">cv. G1812</strain>
    </source>
</reference>
<accession>A0A8R7R345</accession>
<dbReference type="Proteomes" id="UP000015106">
    <property type="component" value="Chromosome 7"/>
</dbReference>
<keyword evidence="1" id="KW-0732">Signal</keyword>
<feature type="signal peptide" evidence="1">
    <location>
        <begin position="1"/>
        <end position="26"/>
    </location>
</feature>
<evidence type="ECO:0000313" key="2">
    <source>
        <dbReference type="EnsemblPlants" id="TuG1812G0700003203.01.T01.cds248086"/>
    </source>
</evidence>
<proteinExistence type="predicted"/>
<dbReference type="Gramene" id="TuG1812G0700003203.01.T01">
    <property type="protein sequence ID" value="TuG1812G0700003203.01.T01.cds248086"/>
    <property type="gene ID" value="TuG1812G0700003203.01"/>
</dbReference>